<dbReference type="AlphaFoldDB" id="A0A1N7SU75"/>
<dbReference type="Proteomes" id="UP000195569">
    <property type="component" value="Unassembled WGS sequence"/>
</dbReference>
<evidence type="ECO:0000313" key="2">
    <source>
        <dbReference type="Proteomes" id="UP000195569"/>
    </source>
</evidence>
<dbReference type="EMBL" id="CYGY02000083">
    <property type="protein sequence ID" value="SIT50467.1"/>
    <property type="molecule type" value="Genomic_DNA"/>
</dbReference>
<sequence>MRDAKSQLTKKLTEVAGSEPTFVEARPDGFIAFFGDELSALRVAYHYRKKKVTCSHRRALRVWSVTVRNQ</sequence>
<reference evidence="1" key="1">
    <citation type="submission" date="2016-12" db="EMBL/GenBank/DDBJ databases">
        <authorList>
            <person name="Moulin L."/>
        </authorList>
    </citation>
    <scope>NUCLEOTIDE SEQUENCE [LARGE SCALE GENOMIC DNA]</scope>
    <source>
        <strain evidence="1">STM 7183</strain>
    </source>
</reference>
<organism evidence="1 2">
    <name type="scientific">Paraburkholderia piptadeniae</name>
    <dbReference type="NCBI Taxonomy" id="1701573"/>
    <lineage>
        <taxon>Bacteria</taxon>
        <taxon>Pseudomonadati</taxon>
        <taxon>Pseudomonadota</taxon>
        <taxon>Betaproteobacteria</taxon>
        <taxon>Burkholderiales</taxon>
        <taxon>Burkholderiaceae</taxon>
        <taxon>Paraburkholderia</taxon>
    </lineage>
</organism>
<protein>
    <submittedName>
        <fullName evidence="1">Uncharacterized protein</fullName>
    </submittedName>
</protein>
<name>A0A1N7SU75_9BURK</name>
<keyword evidence="2" id="KW-1185">Reference proteome</keyword>
<accession>A0A1N7SU75</accession>
<gene>
    <name evidence="1" type="ORF">BN2476_830038</name>
</gene>
<proteinExistence type="predicted"/>
<comment type="caution">
    <text evidence="1">The sequence shown here is derived from an EMBL/GenBank/DDBJ whole genome shotgun (WGS) entry which is preliminary data.</text>
</comment>
<evidence type="ECO:0000313" key="1">
    <source>
        <dbReference type="EMBL" id="SIT50467.1"/>
    </source>
</evidence>